<sequence length="256" mass="28015">MVSTRSHPTAFPSPTASPTKRSLTPSSDNGTLLAPTTPSTRGRRAAAQKGWSHTPSNLTLIWLAISLPLVIWDTGYVLLRPYSMPGGALHWPLWVPYELYGRIDHVYGFKAWNAGLGFTGAQGTLNAVETIGYMAYLWVVYKHGVQERVDGRGAPDPAKVGFLGMARTVRGRQAGAAVLLGFSIAVMTWSKTVLYWLNEAFSGFEGLGHNDFVTLFFLWLIPNGAWIVFPVYMTYVFGSEILEGLSIAAGETKKSQ</sequence>
<keyword evidence="2" id="KW-0472">Membrane</keyword>
<feature type="transmembrane region" description="Helical" evidence="2">
    <location>
        <begin position="174"/>
        <end position="196"/>
    </location>
</feature>
<dbReference type="Proteomes" id="UP000799439">
    <property type="component" value="Unassembled WGS sequence"/>
</dbReference>
<evidence type="ECO:0000256" key="1">
    <source>
        <dbReference type="SAM" id="MobiDB-lite"/>
    </source>
</evidence>
<feature type="transmembrane region" description="Helical" evidence="2">
    <location>
        <begin position="60"/>
        <end position="79"/>
    </location>
</feature>
<gene>
    <name evidence="3" type="ORF">K461DRAFT_228107</name>
</gene>
<keyword evidence="2" id="KW-0812">Transmembrane</keyword>
<proteinExistence type="predicted"/>
<feature type="region of interest" description="Disordered" evidence="1">
    <location>
        <begin position="1"/>
        <end position="50"/>
    </location>
</feature>
<feature type="compositionally biased region" description="Polar residues" evidence="1">
    <location>
        <begin position="20"/>
        <end position="40"/>
    </location>
</feature>
<dbReference type="EMBL" id="ML996088">
    <property type="protein sequence ID" value="KAF2151006.1"/>
    <property type="molecule type" value="Genomic_DNA"/>
</dbReference>
<dbReference type="PANTHER" id="PTHR37919:SF2">
    <property type="entry name" value="EXPERA DOMAIN-CONTAINING PROTEIN"/>
    <property type="match status" value="1"/>
</dbReference>
<accession>A0A9P4IWN5</accession>
<dbReference type="AlphaFoldDB" id="A0A9P4IWN5"/>
<dbReference type="PANTHER" id="PTHR37919">
    <property type="entry name" value="PROTEIN CBG05606"/>
    <property type="match status" value="1"/>
</dbReference>
<evidence type="ECO:0000313" key="4">
    <source>
        <dbReference type="Proteomes" id="UP000799439"/>
    </source>
</evidence>
<keyword evidence="4" id="KW-1185">Reference proteome</keyword>
<feature type="compositionally biased region" description="Low complexity" evidence="1">
    <location>
        <begin position="8"/>
        <end position="19"/>
    </location>
</feature>
<evidence type="ECO:0008006" key="5">
    <source>
        <dbReference type="Google" id="ProtNLM"/>
    </source>
</evidence>
<name>A0A9P4IWN5_9PEZI</name>
<evidence type="ECO:0000313" key="3">
    <source>
        <dbReference type="EMBL" id="KAF2151006.1"/>
    </source>
</evidence>
<protein>
    <recommendedName>
        <fullName evidence="5">EXPERA domain-containing protein</fullName>
    </recommendedName>
</protein>
<keyword evidence="2" id="KW-1133">Transmembrane helix</keyword>
<reference evidence="3" key="1">
    <citation type="journal article" date="2020" name="Stud. Mycol.">
        <title>101 Dothideomycetes genomes: a test case for predicting lifestyles and emergence of pathogens.</title>
        <authorList>
            <person name="Haridas S."/>
            <person name="Albert R."/>
            <person name="Binder M."/>
            <person name="Bloem J."/>
            <person name="Labutti K."/>
            <person name="Salamov A."/>
            <person name="Andreopoulos B."/>
            <person name="Baker S."/>
            <person name="Barry K."/>
            <person name="Bills G."/>
            <person name="Bluhm B."/>
            <person name="Cannon C."/>
            <person name="Castanera R."/>
            <person name="Culley D."/>
            <person name="Daum C."/>
            <person name="Ezra D."/>
            <person name="Gonzalez J."/>
            <person name="Henrissat B."/>
            <person name="Kuo A."/>
            <person name="Liang C."/>
            <person name="Lipzen A."/>
            <person name="Lutzoni F."/>
            <person name="Magnuson J."/>
            <person name="Mondo S."/>
            <person name="Nolan M."/>
            <person name="Ohm R."/>
            <person name="Pangilinan J."/>
            <person name="Park H.-J."/>
            <person name="Ramirez L."/>
            <person name="Alfaro M."/>
            <person name="Sun H."/>
            <person name="Tritt A."/>
            <person name="Yoshinaga Y."/>
            <person name="Zwiers L.-H."/>
            <person name="Turgeon B."/>
            <person name="Goodwin S."/>
            <person name="Spatafora J."/>
            <person name="Crous P."/>
            <person name="Grigoriev I."/>
        </authorList>
    </citation>
    <scope>NUCLEOTIDE SEQUENCE</scope>
    <source>
        <strain evidence="3">CBS 260.36</strain>
    </source>
</reference>
<dbReference type="OrthoDB" id="60858at2759"/>
<feature type="transmembrane region" description="Helical" evidence="2">
    <location>
        <begin position="216"/>
        <end position="237"/>
    </location>
</feature>
<evidence type="ECO:0000256" key="2">
    <source>
        <dbReference type="SAM" id="Phobius"/>
    </source>
</evidence>
<organism evidence="3 4">
    <name type="scientific">Myriangium duriaei CBS 260.36</name>
    <dbReference type="NCBI Taxonomy" id="1168546"/>
    <lineage>
        <taxon>Eukaryota</taxon>
        <taxon>Fungi</taxon>
        <taxon>Dikarya</taxon>
        <taxon>Ascomycota</taxon>
        <taxon>Pezizomycotina</taxon>
        <taxon>Dothideomycetes</taxon>
        <taxon>Dothideomycetidae</taxon>
        <taxon>Myriangiales</taxon>
        <taxon>Myriangiaceae</taxon>
        <taxon>Myriangium</taxon>
    </lineage>
</organism>
<comment type="caution">
    <text evidence="3">The sequence shown here is derived from an EMBL/GenBank/DDBJ whole genome shotgun (WGS) entry which is preliminary data.</text>
</comment>